<keyword evidence="7" id="KW-1185">Reference proteome</keyword>
<name>A0A1I5CMR9_9ACTN</name>
<sequence length="290" mass="31039">MSRTTTRSAAWLALVGDILQGRPDSREFPHAQVADLLLESFGAACCSLNVVDDAWVDHVVRGWPEGHLPTTPPSGVVLDATTHPLIRWYSVTGSPAPQTLGRVPRAVASADLVAEWSAFARPFGITHQLALPLRTGDGIEAYVVSRPDDDYDDADVELAGLVLPALTSLLAQHRALHGTPEESRGHGRDLGLTERELAVLRLLGAGLTAVAIAHRLRTSPRTVHKHLEHLYRKLGVRDRLMAVQRARDAGLLAPPVRPGGAGEPAPPIPSPRRGDRSAAAPAPPRAPARP</sequence>
<organism evidence="6 7">
    <name type="scientific">Geodermatophilus obscurus</name>
    <dbReference type="NCBI Taxonomy" id="1861"/>
    <lineage>
        <taxon>Bacteria</taxon>
        <taxon>Bacillati</taxon>
        <taxon>Actinomycetota</taxon>
        <taxon>Actinomycetes</taxon>
        <taxon>Geodermatophilales</taxon>
        <taxon>Geodermatophilaceae</taxon>
        <taxon>Geodermatophilus</taxon>
    </lineage>
</organism>
<dbReference type="InterPro" id="IPR016032">
    <property type="entry name" value="Sig_transdc_resp-reg_C-effctor"/>
</dbReference>
<dbReference type="PROSITE" id="PS50043">
    <property type="entry name" value="HTH_LUXR_2"/>
    <property type="match status" value="1"/>
</dbReference>
<protein>
    <submittedName>
        <fullName evidence="6">Regulatory protein, luxR family</fullName>
    </submittedName>
</protein>
<dbReference type="PRINTS" id="PR00038">
    <property type="entry name" value="HTHLUXR"/>
</dbReference>
<dbReference type="PANTHER" id="PTHR44688">
    <property type="entry name" value="DNA-BINDING TRANSCRIPTIONAL ACTIVATOR DEVR_DOSR"/>
    <property type="match status" value="1"/>
</dbReference>
<dbReference type="Proteomes" id="UP000183642">
    <property type="component" value="Unassembled WGS sequence"/>
</dbReference>
<dbReference type="PANTHER" id="PTHR44688:SF16">
    <property type="entry name" value="DNA-BINDING TRANSCRIPTIONAL ACTIVATOR DEVR_DOSR"/>
    <property type="match status" value="1"/>
</dbReference>
<dbReference type="InterPro" id="IPR000792">
    <property type="entry name" value="Tscrpt_reg_LuxR_C"/>
</dbReference>
<dbReference type="SMART" id="SM00421">
    <property type="entry name" value="HTH_LUXR"/>
    <property type="match status" value="1"/>
</dbReference>
<evidence type="ECO:0000259" key="5">
    <source>
        <dbReference type="PROSITE" id="PS50043"/>
    </source>
</evidence>
<feature type="region of interest" description="Disordered" evidence="4">
    <location>
        <begin position="251"/>
        <end position="290"/>
    </location>
</feature>
<proteinExistence type="predicted"/>
<feature type="compositionally biased region" description="Pro residues" evidence="4">
    <location>
        <begin position="281"/>
        <end position="290"/>
    </location>
</feature>
<dbReference type="CDD" id="cd06170">
    <property type="entry name" value="LuxR_C_like"/>
    <property type="match status" value="1"/>
</dbReference>
<dbReference type="GO" id="GO:0003677">
    <property type="term" value="F:DNA binding"/>
    <property type="evidence" value="ECO:0007669"/>
    <property type="project" value="UniProtKB-KW"/>
</dbReference>
<feature type="domain" description="HTH luxR-type" evidence="5">
    <location>
        <begin position="185"/>
        <end position="250"/>
    </location>
</feature>
<accession>A0A1I5CMR9</accession>
<evidence type="ECO:0000256" key="4">
    <source>
        <dbReference type="SAM" id="MobiDB-lite"/>
    </source>
</evidence>
<evidence type="ECO:0000313" key="6">
    <source>
        <dbReference type="EMBL" id="SFN88217.1"/>
    </source>
</evidence>
<dbReference type="OrthoDB" id="3178272at2"/>
<evidence type="ECO:0000313" key="7">
    <source>
        <dbReference type="Proteomes" id="UP000183642"/>
    </source>
</evidence>
<keyword evidence="2" id="KW-0238">DNA-binding</keyword>
<dbReference type="Gene3D" id="1.10.10.10">
    <property type="entry name" value="Winged helix-like DNA-binding domain superfamily/Winged helix DNA-binding domain"/>
    <property type="match status" value="1"/>
</dbReference>
<dbReference type="InterPro" id="IPR036388">
    <property type="entry name" value="WH-like_DNA-bd_sf"/>
</dbReference>
<keyword evidence="1" id="KW-0805">Transcription regulation</keyword>
<dbReference type="Pfam" id="PF00196">
    <property type="entry name" value="GerE"/>
    <property type="match status" value="1"/>
</dbReference>
<dbReference type="SUPFAM" id="SSF46894">
    <property type="entry name" value="C-terminal effector domain of the bipartite response regulators"/>
    <property type="match status" value="1"/>
</dbReference>
<evidence type="ECO:0000256" key="3">
    <source>
        <dbReference type="ARBA" id="ARBA00023163"/>
    </source>
</evidence>
<evidence type="ECO:0000256" key="1">
    <source>
        <dbReference type="ARBA" id="ARBA00023015"/>
    </source>
</evidence>
<dbReference type="RefSeq" id="WP_075011827.1">
    <property type="nucleotide sequence ID" value="NZ_FOWE01000001.1"/>
</dbReference>
<dbReference type="EMBL" id="FOWE01000001">
    <property type="protein sequence ID" value="SFN88217.1"/>
    <property type="molecule type" value="Genomic_DNA"/>
</dbReference>
<gene>
    <name evidence="6" type="ORF">SAMN05660359_00411</name>
</gene>
<dbReference type="GO" id="GO:0006355">
    <property type="term" value="P:regulation of DNA-templated transcription"/>
    <property type="evidence" value="ECO:0007669"/>
    <property type="project" value="InterPro"/>
</dbReference>
<keyword evidence="3" id="KW-0804">Transcription</keyword>
<evidence type="ECO:0000256" key="2">
    <source>
        <dbReference type="ARBA" id="ARBA00023125"/>
    </source>
</evidence>
<reference evidence="7" key="1">
    <citation type="submission" date="2016-10" db="EMBL/GenBank/DDBJ databases">
        <authorList>
            <person name="Varghese N."/>
            <person name="Submissions S."/>
        </authorList>
    </citation>
    <scope>NUCLEOTIDE SEQUENCE [LARGE SCALE GENOMIC DNA]</scope>
    <source>
        <strain evidence="7">DSM 43161</strain>
    </source>
</reference>
<dbReference type="AlphaFoldDB" id="A0A1I5CMR9"/>